<feature type="compositionally biased region" description="Low complexity" evidence="1">
    <location>
        <begin position="135"/>
        <end position="163"/>
    </location>
</feature>
<dbReference type="Proteomes" id="UP000070444">
    <property type="component" value="Unassembled WGS sequence"/>
</dbReference>
<reference evidence="2 3" key="1">
    <citation type="journal article" date="2015" name="Genome Biol. Evol.">
        <title>Phylogenomic analyses indicate that early fungi evolved digesting cell walls of algal ancestors of land plants.</title>
        <authorList>
            <person name="Chang Y."/>
            <person name="Wang S."/>
            <person name="Sekimoto S."/>
            <person name="Aerts A.L."/>
            <person name="Choi C."/>
            <person name="Clum A."/>
            <person name="LaButti K.M."/>
            <person name="Lindquist E.A."/>
            <person name="Yee Ngan C."/>
            <person name="Ohm R.A."/>
            <person name="Salamov A.A."/>
            <person name="Grigoriev I.V."/>
            <person name="Spatafora J.W."/>
            <person name="Berbee M.L."/>
        </authorList>
    </citation>
    <scope>NUCLEOTIDE SEQUENCE [LARGE SCALE GENOMIC DNA]</scope>
    <source>
        <strain evidence="2 3">NRRL 28638</strain>
    </source>
</reference>
<evidence type="ECO:0000313" key="3">
    <source>
        <dbReference type="Proteomes" id="UP000070444"/>
    </source>
</evidence>
<dbReference type="EMBL" id="KQ964799">
    <property type="protein sequence ID" value="KXN65898.1"/>
    <property type="molecule type" value="Genomic_DNA"/>
</dbReference>
<feature type="region of interest" description="Disordered" evidence="1">
    <location>
        <begin position="134"/>
        <end position="206"/>
    </location>
</feature>
<evidence type="ECO:0000313" key="2">
    <source>
        <dbReference type="EMBL" id="KXN65898.1"/>
    </source>
</evidence>
<proteinExistence type="predicted"/>
<accession>A0A137NT62</accession>
<keyword evidence="3" id="KW-1185">Reference proteome</keyword>
<evidence type="ECO:0000256" key="1">
    <source>
        <dbReference type="SAM" id="MobiDB-lite"/>
    </source>
</evidence>
<sequence>MSDNKDIKFTPSNLSWDELNDDLEEEVKVTASSVKEAQTKEQSITTSENNDINNIDKLLTKLNISEKTLKDNKLKLILIEDNSEKVEIKELTNKLIGSDKADTKVNIKNDNIAFVKFDKEEKEVKKEVNDKKCWNNKSSFSSRNHNRSNNNNTYNNKTESKTTQPVSNTRSKEAITSTKEEGEKKNLGYINDSEVRRSKPKMDMNPTRRLIHHALGVRMTPPASPKKE</sequence>
<feature type="compositionally biased region" description="Basic and acidic residues" evidence="1">
    <location>
        <begin position="193"/>
        <end position="202"/>
    </location>
</feature>
<protein>
    <submittedName>
        <fullName evidence="2">Uncharacterized protein</fullName>
    </submittedName>
</protein>
<organism evidence="2 3">
    <name type="scientific">Conidiobolus coronatus (strain ATCC 28846 / CBS 209.66 / NRRL 28638)</name>
    <name type="common">Delacroixia coronata</name>
    <dbReference type="NCBI Taxonomy" id="796925"/>
    <lineage>
        <taxon>Eukaryota</taxon>
        <taxon>Fungi</taxon>
        <taxon>Fungi incertae sedis</taxon>
        <taxon>Zoopagomycota</taxon>
        <taxon>Entomophthoromycotina</taxon>
        <taxon>Entomophthoromycetes</taxon>
        <taxon>Entomophthorales</taxon>
        <taxon>Ancylistaceae</taxon>
        <taxon>Conidiobolus</taxon>
    </lineage>
</organism>
<name>A0A137NT62_CONC2</name>
<gene>
    <name evidence="2" type="ORF">CONCODRAFT_80653</name>
</gene>
<feature type="compositionally biased region" description="Basic and acidic residues" evidence="1">
    <location>
        <begin position="170"/>
        <end position="186"/>
    </location>
</feature>
<dbReference type="AlphaFoldDB" id="A0A137NT62"/>